<dbReference type="OrthoDB" id="53954at2"/>
<keyword evidence="4" id="KW-1185">Reference proteome</keyword>
<feature type="signal peptide" evidence="1">
    <location>
        <begin position="1"/>
        <end position="27"/>
    </location>
</feature>
<dbReference type="CDD" id="cd00198">
    <property type="entry name" value="vWFA"/>
    <property type="match status" value="1"/>
</dbReference>
<dbReference type="InterPro" id="IPR036465">
    <property type="entry name" value="vWFA_dom_sf"/>
</dbReference>
<reference evidence="3 4" key="1">
    <citation type="submission" date="2018-11" db="EMBL/GenBank/DDBJ databases">
        <title>Deinococcus shelandsis sp. nov., isolated from South Shetland Islands soil of Antarctica.</title>
        <authorList>
            <person name="Tian J."/>
        </authorList>
    </citation>
    <scope>NUCLEOTIDE SEQUENCE [LARGE SCALE GENOMIC DNA]</scope>
    <source>
        <strain evidence="3 4">S14-83T</strain>
        <plasmid evidence="3 4">unnamed1</plasmid>
    </source>
</reference>
<gene>
    <name evidence="3" type="ORF">EHF33_16450</name>
</gene>
<keyword evidence="3" id="KW-0614">Plasmid</keyword>
<keyword evidence="1" id="KW-0732">Signal</keyword>
<name>A0A3G8YPE7_9DEIO</name>
<feature type="chain" id="PRO_5018150071" evidence="1">
    <location>
        <begin position="28"/>
        <end position="678"/>
    </location>
</feature>
<dbReference type="InterPro" id="IPR002035">
    <property type="entry name" value="VWF_A"/>
</dbReference>
<sequence length="678" mass="74722">MLPLALHRSRSLGLAVLLALLWGRSAAQECTLPVSPPPTQGRVVFLLDTSGSMEGRGQSVANIFPKIKGALVRGMVGSTAPGSVELLTFDKGPRQRYHFAWPQERAEFDKTVNTLSAPGASTWLYSSLQSLFASLPLSTESATTVYVITDGLDNNPAKDATLDSALQVFDSVRGPFDKLYYIALGQPIPPEIQSRFASTTFAKALSLPINQAPDLTSVSLSRSLVTVGPDASFAFQHPANTQLRLESGNIGGATVSIRDPSAAGARVKLDVDGSVPAGSVGYMCSRSPDGNQDVLLRFDADTPPPGNIAAAPIDVLGTLKLLNPDFGRVLQRGQSAVLNYRAVNGPVTVEVAQVPSVIGASLPDQTISLLEGEEVSLKVTDKALKHDQQAAPMLRLNDTTPYAVPKVIGKVIKPFPWWWLLTLLLIPLIWRLISWARRPFVPYALSVDRSLRIYLHDRSGRRRSRLFLRQNQMDVGVKFREVRLRGLSLERFRPEVTEEEILDNSNIESIKNYSVQNLRRAVKLQAQPETLRLHKAGEEEGVFLAVQETLLLRQLYIFTDYQAPLARVRPPMPPEAPPIEVIVTLLDGPNMQEFELPLNDVDLADVFGNNHLRGLVVRREPGLLRLRSLDSAMRLRHISREFRAEDPLPLAVMLNLNTAQGAYQVRIRSKASSERYGR</sequence>
<proteinExistence type="predicted"/>
<dbReference type="AlphaFoldDB" id="A0A3G8YPE7"/>
<dbReference type="EMBL" id="CP034185">
    <property type="protein sequence ID" value="AZI44504.1"/>
    <property type="molecule type" value="Genomic_DNA"/>
</dbReference>
<dbReference type="KEGG" id="dph:EHF33_16450"/>
<evidence type="ECO:0000259" key="2">
    <source>
        <dbReference type="PROSITE" id="PS50234"/>
    </source>
</evidence>
<geneLocation type="plasmid" evidence="3 4">
    <name>unnamed1</name>
</geneLocation>
<dbReference type="Proteomes" id="UP000276417">
    <property type="component" value="Plasmid unnamed1"/>
</dbReference>
<protein>
    <submittedName>
        <fullName evidence="3">VWA domain-containing protein</fullName>
    </submittedName>
</protein>
<accession>A0A3G8YPE7</accession>
<evidence type="ECO:0000256" key="1">
    <source>
        <dbReference type="SAM" id="SignalP"/>
    </source>
</evidence>
<dbReference type="RefSeq" id="WP_124874202.1">
    <property type="nucleotide sequence ID" value="NZ_CP034185.1"/>
</dbReference>
<organism evidence="3 4">
    <name type="scientific">Deinococcus psychrotolerans</name>
    <dbReference type="NCBI Taxonomy" id="2489213"/>
    <lineage>
        <taxon>Bacteria</taxon>
        <taxon>Thermotogati</taxon>
        <taxon>Deinococcota</taxon>
        <taxon>Deinococci</taxon>
        <taxon>Deinococcales</taxon>
        <taxon>Deinococcaceae</taxon>
        <taxon>Deinococcus</taxon>
    </lineage>
</organism>
<evidence type="ECO:0000313" key="4">
    <source>
        <dbReference type="Proteomes" id="UP000276417"/>
    </source>
</evidence>
<dbReference type="Gene3D" id="3.40.50.410">
    <property type="entry name" value="von Willebrand factor, type A domain"/>
    <property type="match status" value="1"/>
</dbReference>
<dbReference type="PROSITE" id="PS50234">
    <property type="entry name" value="VWFA"/>
    <property type="match status" value="1"/>
</dbReference>
<dbReference type="SUPFAM" id="SSF53300">
    <property type="entry name" value="vWA-like"/>
    <property type="match status" value="1"/>
</dbReference>
<evidence type="ECO:0000313" key="3">
    <source>
        <dbReference type="EMBL" id="AZI44504.1"/>
    </source>
</evidence>
<feature type="domain" description="VWFA" evidence="2">
    <location>
        <begin position="42"/>
        <end position="224"/>
    </location>
</feature>